<evidence type="ECO:0000256" key="3">
    <source>
        <dbReference type="ARBA" id="ARBA00023002"/>
    </source>
</evidence>
<evidence type="ECO:0000256" key="2">
    <source>
        <dbReference type="ARBA" id="ARBA00022857"/>
    </source>
</evidence>
<comment type="similarity">
    <text evidence="1">Belongs to the aldo/keto reductase family.</text>
</comment>
<dbReference type="PIRSF" id="PIRSF000097">
    <property type="entry name" value="AKR"/>
    <property type="match status" value="1"/>
</dbReference>
<keyword evidence="2" id="KW-0521">NADP</keyword>
<organism evidence="8 9">
    <name type="scientific">Labilibaculum antarcticum</name>
    <dbReference type="NCBI Taxonomy" id="1717717"/>
    <lineage>
        <taxon>Bacteria</taxon>
        <taxon>Pseudomonadati</taxon>
        <taxon>Bacteroidota</taxon>
        <taxon>Bacteroidia</taxon>
        <taxon>Marinilabiliales</taxon>
        <taxon>Marinifilaceae</taxon>
        <taxon>Labilibaculum</taxon>
    </lineage>
</organism>
<dbReference type="SUPFAM" id="SSF51430">
    <property type="entry name" value="NAD(P)-linked oxidoreductase"/>
    <property type="match status" value="1"/>
</dbReference>
<accession>A0A1Y1CL08</accession>
<dbReference type="KEGG" id="mbas:ALGA_2754"/>
<reference evidence="8 9" key="1">
    <citation type="journal article" date="2018" name="Mar. Genomics">
        <title>Complete genome sequence of Marinifilaceae bacterium strain SPP2, isolated from the Antarctic marine sediment.</title>
        <authorList>
            <person name="Watanabe M."/>
            <person name="Kojima H."/>
            <person name="Fukui M."/>
        </authorList>
    </citation>
    <scope>NUCLEOTIDE SEQUENCE [LARGE SCALE GENOMIC DNA]</scope>
    <source>
        <strain evidence="8 9">SPP2</strain>
    </source>
</reference>
<proteinExistence type="inferred from homology"/>
<dbReference type="InterPro" id="IPR020471">
    <property type="entry name" value="AKR"/>
</dbReference>
<evidence type="ECO:0000256" key="4">
    <source>
        <dbReference type="PIRSR" id="PIRSR000097-1"/>
    </source>
</evidence>
<feature type="active site" description="Proton donor" evidence="4">
    <location>
        <position position="48"/>
    </location>
</feature>
<dbReference type="AlphaFoldDB" id="A0A1Y1CL08"/>
<dbReference type="Gene3D" id="3.20.20.100">
    <property type="entry name" value="NADP-dependent oxidoreductase domain"/>
    <property type="match status" value="1"/>
</dbReference>
<dbReference type="RefSeq" id="WP_096430046.1">
    <property type="nucleotide sequence ID" value="NZ_AP018042.1"/>
</dbReference>
<dbReference type="Proteomes" id="UP000218267">
    <property type="component" value="Chromosome"/>
</dbReference>
<dbReference type="Pfam" id="PF00248">
    <property type="entry name" value="Aldo_ket_red"/>
    <property type="match status" value="1"/>
</dbReference>
<sequence>MKYLEYKNGDKMPILGLGTWKSAPGDVYAAVKEAIKIGYRHIDCAAIYGNEKEVGKAISESIAENIVVREELWITSKLWSNAHGRNNVIPALKQTLADLQLDYVDLYEIHWPVAFKTTVLAPEKPEDFAINEYPIPDTWKGMEDAVNQGLTRHIGGCNFKVAKLEELLLSSSIKPEMMQVEIHPYLQQNELVDFCEKNGILVTAYAPLGSSDRPAGMKAKDEPVLLQDELINSLAQRKGISPAQILLGWLTHRGIVAIPKSVNPVRLKQNYESVEIVLSHDEMGEIKGLNKDRRYVDGSFLIVENGPINKSNLW</sequence>
<reference evidence="9" key="2">
    <citation type="journal article" date="2020" name="Antonie Van Leeuwenhoek">
        <title>Labilibaculum antarcticum sp. nov., a novel facultative anaerobic, psychrotorelant bacterium isolated from marine sediment of Antarctica.</title>
        <authorList>
            <person name="Watanabe M."/>
            <person name="Kojima H."/>
            <person name="Fukui M."/>
        </authorList>
    </citation>
    <scope>NUCLEOTIDE SEQUENCE [LARGE SCALE GENOMIC DNA]</scope>
    <source>
        <strain evidence="9">SPP2</strain>
    </source>
</reference>
<evidence type="ECO:0000256" key="6">
    <source>
        <dbReference type="PIRSR" id="PIRSR000097-3"/>
    </source>
</evidence>
<dbReference type="InterPro" id="IPR018170">
    <property type="entry name" value="Aldo/ket_reductase_CS"/>
</dbReference>
<name>A0A1Y1CL08_9BACT</name>
<dbReference type="FunFam" id="3.20.20.100:FF:000006">
    <property type="entry name" value="Aldo-keto reductase family 1 member A1"/>
    <property type="match status" value="1"/>
</dbReference>
<gene>
    <name evidence="8" type="ORF">ALGA_2754</name>
</gene>
<dbReference type="InterPro" id="IPR023210">
    <property type="entry name" value="NADP_OxRdtase_dom"/>
</dbReference>
<dbReference type="InterPro" id="IPR036812">
    <property type="entry name" value="NAD(P)_OxRdtase_dom_sf"/>
</dbReference>
<evidence type="ECO:0000313" key="9">
    <source>
        <dbReference type="Proteomes" id="UP000218267"/>
    </source>
</evidence>
<dbReference type="PANTHER" id="PTHR11732">
    <property type="entry name" value="ALDO/KETO REDUCTASE"/>
    <property type="match status" value="1"/>
</dbReference>
<feature type="domain" description="NADP-dependent oxidoreductase" evidence="7">
    <location>
        <begin position="15"/>
        <end position="290"/>
    </location>
</feature>
<feature type="binding site" evidence="5">
    <location>
        <position position="110"/>
    </location>
    <ligand>
        <name>substrate</name>
    </ligand>
</feature>
<dbReference type="GO" id="GO:0016491">
    <property type="term" value="F:oxidoreductase activity"/>
    <property type="evidence" value="ECO:0007669"/>
    <property type="project" value="UniProtKB-KW"/>
</dbReference>
<feature type="site" description="Lowers pKa of active site Tyr" evidence="6">
    <location>
        <position position="77"/>
    </location>
</feature>
<dbReference type="OrthoDB" id="9804790at2"/>
<evidence type="ECO:0000313" key="8">
    <source>
        <dbReference type="EMBL" id="BAX81066.1"/>
    </source>
</evidence>
<evidence type="ECO:0000256" key="1">
    <source>
        <dbReference type="ARBA" id="ARBA00007905"/>
    </source>
</evidence>
<dbReference type="PRINTS" id="PR00069">
    <property type="entry name" value="ALDKETRDTASE"/>
</dbReference>
<keyword evidence="9" id="KW-1185">Reference proteome</keyword>
<evidence type="ECO:0000259" key="7">
    <source>
        <dbReference type="Pfam" id="PF00248"/>
    </source>
</evidence>
<protein>
    <submittedName>
        <fullName evidence="8">Aldehyde oxidoreductase</fullName>
    </submittedName>
</protein>
<keyword evidence="3" id="KW-0560">Oxidoreductase</keyword>
<dbReference type="EMBL" id="AP018042">
    <property type="protein sequence ID" value="BAX81066.1"/>
    <property type="molecule type" value="Genomic_DNA"/>
</dbReference>
<dbReference type="PROSITE" id="PS00798">
    <property type="entry name" value="ALDOKETO_REDUCTASE_1"/>
    <property type="match status" value="1"/>
</dbReference>
<evidence type="ECO:0000256" key="5">
    <source>
        <dbReference type="PIRSR" id="PIRSR000097-2"/>
    </source>
</evidence>